<protein>
    <recommendedName>
        <fullName evidence="4">Transposase</fullName>
    </recommendedName>
</protein>
<comment type="caution">
    <text evidence="2">The sequence shown here is derived from an EMBL/GenBank/DDBJ whole genome shotgun (WGS) entry which is preliminary data.</text>
</comment>
<dbReference type="AlphaFoldDB" id="A0A0J8TX96"/>
<name>A0A0J8TX96_9MYCO</name>
<dbReference type="PATRIC" id="fig|451644.5.peg.6884"/>
<evidence type="ECO:0000313" key="2">
    <source>
        <dbReference type="EMBL" id="KMV13782.1"/>
    </source>
</evidence>
<accession>A0A0J8TX96</accession>
<sequence length="196" mass="22227">MAGPTSSRTAAALQSRRTAAAAMVERVHDALRHMKREQMDITAAAVARRANVSRTFLYQNAAARQAVAEAIAETTDRHARAQSERDKQTAATWRERALNAEEQLTCLNREIIKQRNTIGDLLGKIRDLEADLPEDGVQRLITERTTLKRQIQDLTHEKNRLNERLHAARDNNRFLDNRIADLEAQLIDRSVVRDNA</sequence>
<dbReference type="Proteomes" id="UP000037594">
    <property type="component" value="Unassembled WGS sequence"/>
</dbReference>
<organism evidence="2 3">
    <name type="scientific">Mycolicibacterium conceptionense</name>
    <dbReference type="NCBI Taxonomy" id="451644"/>
    <lineage>
        <taxon>Bacteria</taxon>
        <taxon>Bacillati</taxon>
        <taxon>Actinomycetota</taxon>
        <taxon>Actinomycetes</taxon>
        <taxon>Mycobacteriales</taxon>
        <taxon>Mycobacteriaceae</taxon>
        <taxon>Mycolicibacterium</taxon>
    </lineage>
</organism>
<evidence type="ECO:0008006" key="4">
    <source>
        <dbReference type="Google" id="ProtNLM"/>
    </source>
</evidence>
<dbReference type="OrthoDB" id="3369288at2"/>
<reference evidence="2 3" key="1">
    <citation type="submission" date="2015-06" db="EMBL/GenBank/DDBJ databases">
        <title>Genome sequence of Mycobacterium conceptionense strain MLE.</title>
        <authorList>
            <person name="Greninger A.L."/>
            <person name="Cunningham G."/>
            <person name="Chiu C.Y."/>
            <person name="Miller S."/>
        </authorList>
    </citation>
    <scope>NUCLEOTIDE SEQUENCE [LARGE SCALE GENOMIC DNA]</scope>
    <source>
        <strain evidence="2 3">MLE</strain>
    </source>
</reference>
<dbReference type="EMBL" id="LFOD01000071">
    <property type="protein sequence ID" value="KMV13782.1"/>
    <property type="molecule type" value="Genomic_DNA"/>
</dbReference>
<evidence type="ECO:0000256" key="1">
    <source>
        <dbReference type="SAM" id="Coils"/>
    </source>
</evidence>
<evidence type="ECO:0000313" key="3">
    <source>
        <dbReference type="Proteomes" id="UP000037594"/>
    </source>
</evidence>
<keyword evidence="1" id="KW-0175">Coiled coil</keyword>
<gene>
    <name evidence="2" type="ORF">ACT17_33480</name>
</gene>
<proteinExistence type="predicted"/>
<dbReference type="Pfam" id="PF19776">
    <property type="entry name" value="DUF6262"/>
    <property type="match status" value="1"/>
</dbReference>
<dbReference type="RefSeq" id="WP_029374208.1">
    <property type="nucleotide sequence ID" value="NZ_JAYXBU010000009.1"/>
</dbReference>
<feature type="coiled-coil region" evidence="1">
    <location>
        <begin position="90"/>
        <end position="185"/>
    </location>
</feature>
<dbReference type="InterPro" id="IPR046229">
    <property type="entry name" value="TnpC-like"/>
</dbReference>